<dbReference type="EMBL" id="HBEZ01055767">
    <property type="protein sequence ID" value="CAD8658219.1"/>
    <property type="molecule type" value="Transcribed_RNA"/>
</dbReference>
<protein>
    <submittedName>
        <fullName evidence="2">Uncharacterized protein</fullName>
    </submittedName>
</protein>
<accession>A0A6T8DJ53</accession>
<evidence type="ECO:0000313" key="2">
    <source>
        <dbReference type="EMBL" id="CAD8658220.1"/>
    </source>
</evidence>
<sequence length="113" mass="13034">MQESNKKKLKKFPTQFVFQRWKTVKNWKSNDFGDCLFSHSCALQMLKVTWNNQQGMLNSLKKYLMNFGTKGYLQSGMHDDIVRGVVITENGTCNNSQSAIIRQTADVADNPFY</sequence>
<dbReference type="AlphaFoldDB" id="A0A6T8DJ53"/>
<name>A0A6T8DJ53_9CRYP</name>
<reference evidence="2" key="1">
    <citation type="submission" date="2021-01" db="EMBL/GenBank/DDBJ databases">
        <authorList>
            <person name="Corre E."/>
            <person name="Pelletier E."/>
            <person name="Niang G."/>
            <person name="Scheremetjew M."/>
            <person name="Finn R."/>
            <person name="Kale V."/>
            <person name="Holt S."/>
            <person name="Cochrane G."/>
            <person name="Meng A."/>
            <person name="Brown T."/>
            <person name="Cohen L."/>
        </authorList>
    </citation>
    <scope>NUCLEOTIDE SEQUENCE</scope>
    <source>
        <strain evidence="2">CCAP979/52</strain>
    </source>
</reference>
<gene>
    <name evidence="1" type="ORF">CCUR1050_LOCUS30634</name>
    <name evidence="2" type="ORF">CCUR1050_LOCUS30635</name>
</gene>
<proteinExistence type="predicted"/>
<organism evidence="2">
    <name type="scientific">Cryptomonas curvata</name>
    <dbReference type="NCBI Taxonomy" id="233186"/>
    <lineage>
        <taxon>Eukaryota</taxon>
        <taxon>Cryptophyceae</taxon>
        <taxon>Cryptomonadales</taxon>
        <taxon>Cryptomonadaceae</taxon>
        <taxon>Cryptomonas</taxon>
    </lineage>
</organism>
<dbReference type="EMBL" id="HBEZ01055768">
    <property type="protein sequence ID" value="CAD8658220.1"/>
    <property type="molecule type" value="Transcribed_RNA"/>
</dbReference>
<evidence type="ECO:0000313" key="1">
    <source>
        <dbReference type="EMBL" id="CAD8658219.1"/>
    </source>
</evidence>